<evidence type="ECO:0000256" key="4">
    <source>
        <dbReference type="ARBA" id="ARBA00022491"/>
    </source>
</evidence>
<dbReference type="EMBL" id="CP092863">
    <property type="protein sequence ID" value="UYV61283.1"/>
    <property type="molecule type" value="Genomic_DNA"/>
</dbReference>
<evidence type="ECO:0000259" key="12">
    <source>
        <dbReference type="Pfam" id="PF18296"/>
    </source>
</evidence>
<sequence>MPLLVPVRPLGRERTESKPSPPLWCTWWSPSPWPAWTLTCTAWPCWACCAATTQLVRGLPPHLQQSLQLQMVSLDSILSLGDGPRSRRKDQLKTLAFSVYSQCRPTSSPQPPIKSLTGFGPAASQDLFLRTNKGSITSPHRLGSLPYFLAPQKNKQTELGEMFGDRKERSNVLVCSYCLTEDQRWLLATCTNDRGDLLEAITINIDIPFRARRRRASSRKIGLQKLFMFLMGVMSQSTCPWRVVVARMGRIGQGELREWGSLLGRKSLLFYSNQLREMCQQCSVLGAQDTPAILSACLVALEPDNQPPHHGRPVHNRTTASPPPATTATSPPRTTLPAPTSWSSPPLPRPGKPSSQQEHIDALSTSLVDEDFFQDLNEEDITTVGQDINDLLGWTDGLGQSPTGSPHRSQPGSPGGGMGGGTVRGGAEATDERLTLHQQPLALGYYVSTAPTGPLPPVVLGQLPPPPALLPRLPAVQQNSDELLHASAPVRNNHPLDSSLTSDVLRYVLEGFNALSWLALDPHTYDRRSCLPIHMQVLMQLYYGLEALV</sequence>
<evidence type="ECO:0000256" key="10">
    <source>
        <dbReference type="SAM" id="MobiDB-lite"/>
    </source>
</evidence>
<evidence type="ECO:0000256" key="9">
    <source>
        <dbReference type="RuleBase" id="RU364134"/>
    </source>
</evidence>
<feature type="domain" description="MID" evidence="12">
    <location>
        <begin position="48"/>
        <end position="105"/>
    </location>
</feature>
<evidence type="ECO:0000313" key="14">
    <source>
        <dbReference type="Proteomes" id="UP001235939"/>
    </source>
</evidence>
<dbReference type="Pfam" id="PF06333">
    <property type="entry name" value="Med13_C"/>
    <property type="match status" value="1"/>
</dbReference>
<feature type="compositionally biased region" description="Low complexity" evidence="10">
    <location>
        <begin position="326"/>
        <end position="341"/>
    </location>
</feature>
<comment type="subunit">
    <text evidence="9">Component of the Mediator complex.</text>
</comment>
<comment type="function">
    <text evidence="9">Component of the Mediator complex, a coactivator involved in regulated transcription of nearly all RNA polymerase II-dependent genes. Mediator functions as a bridge to convey information from gene-specific regulatory proteins to the basal RNA polymerase II transcription machinery. Mediator is recruited to promoters by direct interactions with regulatory proteins and serves as a scaffold for the assembly of a functional preinitiation complex with RNA polymerase II and the general transcription factors.</text>
</comment>
<evidence type="ECO:0000313" key="13">
    <source>
        <dbReference type="EMBL" id="UYV61283.1"/>
    </source>
</evidence>
<dbReference type="InterPro" id="IPR009401">
    <property type="entry name" value="Med13_C"/>
</dbReference>
<dbReference type="Pfam" id="PF18296">
    <property type="entry name" value="MID_MedPIWI"/>
    <property type="match status" value="1"/>
</dbReference>
<reference evidence="13 14" key="1">
    <citation type="submission" date="2022-01" db="EMBL/GenBank/DDBJ databases">
        <title>A chromosomal length assembly of Cordylochernes scorpioides.</title>
        <authorList>
            <person name="Zeh D."/>
            <person name="Zeh J."/>
        </authorList>
    </citation>
    <scope>NUCLEOTIDE SEQUENCE [LARGE SCALE GENOMIC DNA]</scope>
    <source>
        <strain evidence="13">IN4F17</strain>
        <tissue evidence="13">Whole Body</tissue>
    </source>
</reference>
<evidence type="ECO:0000256" key="6">
    <source>
        <dbReference type="ARBA" id="ARBA00023159"/>
    </source>
</evidence>
<keyword evidence="8 9" id="KW-0539">Nucleus</keyword>
<dbReference type="Proteomes" id="UP001235939">
    <property type="component" value="Chromosome 01"/>
</dbReference>
<keyword evidence="7 9" id="KW-0804">Transcription</keyword>
<evidence type="ECO:0000256" key="3">
    <source>
        <dbReference type="ARBA" id="ARBA00019618"/>
    </source>
</evidence>
<feature type="compositionally biased region" description="Gly residues" evidence="10">
    <location>
        <begin position="413"/>
        <end position="424"/>
    </location>
</feature>
<evidence type="ECO:0000256" key="2">
    <source>
        <dbReference type="ARBA" id="ARBA00009354"/>
    </source>
</evidence>
<protein>
    <recommendedName>
        <fullName evidence="3 9">Mediator of RNA polymerase II transcription subunit 13</fullName>
    </recommendedName>
</protein>
<dbReference type="InterPro" id="IPR051139">
    <property type="entry name" value="Mediator_complx_sub13"/>
</dbReference>
<dbReference type="InterPro" id="IPR041285">
    <property type="entry name" value="MID_MedPIWI"/>
</dbReference>
<dbReference type="PANTHER" id="PTHR48249">
    <property type="entry name" value="MEDIATOR OF RNA POLYMERASE II TRANSCRIPTION SUBUNIT 13"/>
    <property type="match status" value="1"/>
</dbReference>
<evidence type="ECO:0000256" key="8">
    <source>
        <dbReference type="ARBA" id="ARBA00023242"/>
    </source>
</evidence>
<feature type="region of interest" description="Disordered" evidence="10">
    <location>
        <begin position="304"/>
        <end position="359"/>
    </location>
</feature>
<keyword evidence="14" id="KW-1185">Reference proteome</keyword>
<dbReference type="PANTHER" id="PTHR48249:SF3">
    <property type="entry name" value="MEDIATOR OF RNA POLYMERASE II TRANSCRIPTION SUBUNIT 13"/>
    <property type="match status" value="1"/>
</dbReference>
<accession>A0ABY6JYU6</accession>
<organism evidence="13 14">
    <name type="scientific">Cordylochernes scorpioides</name>
    <dbReference type="NCBI Taxonomy" id="51811"/>
    <lineage>
        <taxon>Eukaryota</taxon>
        <taxon>Metazoa</taxon>
        <taxon>Ecdysozoa</taxon>
        <taxon>Arthropoda</taxon>
        <taxon>Chelicerata</taxon>
        <taxon>Arachnida</taxon>
        <taxon>Pseudoscorpiones</taxon>
        <taxon>Cheliferoidea</taxon>
        <taxon>Chernetidae</taxon>
        <taxon>Cordylochernes</taxon>
    </lineage>
</organism>
<gene>
    <name evidence="13" type="ORF">LAZ67_1004225</name>
</gene>
<keyword evidence="5 9" id="KW-0805">Transcription regulation</keyword>
<feature type="domain" description="Mediator complex subunit Med13 C-terminal" evidence="11">
    <location>
        <begin position="146"/>
        <end position="538"/>
    </location>
</feature>
<comment type="similarity">
    <text evidence="2 9">Belongs to the Mediator complex subunit 13 family.</text>
</comment>
<feature type="compositionally biased region" description="Polar residues" evidence="10">
    <location>
        <begin position="398"/>
        <end position="411"/>
    </location>
</feature>
<evidence type="ECO:0000256" key="7">
    <source>
        <dbReference type="ARBA" id="ARBA00023163"/>
    </source>
</evidence>
<feature type="region of interest" description="Disordered" evidence="10">
    <location>
        <begin position="392"/>
        <end position="428"/>
    </location>
</feature>
<evidence type="ECO:0000259" key="11">
    <source>
        <dbReference type="Pfam" id="PF06333"/>
    </source>
</evidence>
<comment type="subcellular location">
    <subcellularLocation>
        <location evidence="1 9">Nucleus</location>
    </subcellularLocation>
</comment>
<evidence type="ECO:0000256" key="1">
    <source>
        <dbReference type="ARBA" id="ARBA00004123"/>
    </source>
</evidence>
<name>A0ABY6JYU6_9ARAC</name>
<keyword evidence="4 9" id="KW-0678">Repressor</keyword>
<keyword evidence="6 9" id="KW-0010">Activator</keyword>
<evidence type="ECO:0000256" key="5">
    <source>
        <dbReference type="ARBA" id="ARBA00023015"/>
    </source>
</evidence>
<proteinExistence type="inferred from homology"/>